<feature type="chain" id="PRO_5004344626" evidence="1">
    <location>
        <begin position="22"/>
        <end position="407"/>
    </location>
</feature>
<dbReference type="GO" id="GO:0005634">
    <property type="term" value="C:nucleus"/>
    <property type="evidence" value="ECO:0007669"/>
    <property type="project" value="TreeGrafter"/>
</dbReference>
<evidence type="ECO:0000313" key="4">
    <source>
        <dbReference type="Proteomes" id="UP000296049"/>
    </source>
</evidence>
<sequence>MVPMHTLWACVLQLCTIQVCTIPLCTIQLCITPLCTIPLCTTPLCTIQLCTIQLCTIQLQIVQAYSSHQRSVPVCTAQACLIQLLSILPHFIPVPPAWGCVPEPPPVLPMPPQRLAWPRLLSGRISAPPRQQLQPQLPVQCHQQGRAALRGLRSGFCQPAVQDGAGLCRKPPLAKRGLLPDPGSPSCSPPRAVQAAVIRGQQLACGLIAARWGCALQSGCAWHERCISERSGTEHAAVLRAPNLAQEARGGAGASEQAGAIKNGKGLHSKKEVPIHRVADISGDTQKAKQFLPFLQRAGRSEAVVEYVFSGSRLKLFMPKETCLITFLLAGIECPRGARNLPGLVQEGEPFSEEATHFTKELVLQREGDAGAAVSVLCARGGREPCATAGHGTLVPQEWCFALEANA</sequence>
<keyword evidence="1" id="KW-0732">Signal</keyword>
<dbReference type="GO" id="GO:0003723">
    <property type="term" value="F:RNA binding"/>
    <property type="evidence" value="ECO:0007669"/>
    <property type="project" value="TreeGrafter"/>
</dbReference>
<dbReference type="EMBL" id="KB744943">
    <property type="protein sequence ID" value="EOA94182.1"/>
    <property type="molecule type" value="Genomic_DNA"/>
</dbReference>
<reference evidence="4" key="1">
    <citation type="journal article" date="2013" name="Nat. Genet.">
        <title>The duck genome and transcriptome provide insight into an avian influenza virus reservoir species.</title>
        <authorList>
            <person name="Huang Y."/>
            <person name="Li Y."/>
            <person name="Burt D.W."/>
            <person name="Chen H."/>
            <person name="Zhang Y."/>
            <person name="Qian W."/>
            <person name="Kim H."/>
            <person name="Gan S."/>
            <person name="Zhao Y."/>
            <person name="Li J."/>
            <person name="Yi K."/>
            <person name="Feng H."/>
            <person name="Zhu P."/>
            <person name="Li B."/>
            <person name="Liu Q."/>
            <person name="Fairley S."/>
            <person name="Magor K.E."/>
            <person name="Du Z."/>
            <person name="Hu X."/>
            <person name="Goodman L."/>
            <person name="Tafer H."/>
            <person name="Vignal A."/>
            <person name="Lee T."/>
            <person name="Kim K.W."/>
            <person name="Sheng Z."/>
            <person name="An Y."/>
            <person name="Searle S."/>
            <person name="Herrero J."/>
            <person name="Groenen M.A."/>
            <person name="Crooijmans R.P."/>
            <person name="Faraut T."/>
            <person name="Cai Q."/>
            <person name="Webster R.G."/>
            <person name="Aldridge J.R."/>
            <person name="Warren W.C."/>
            <person name="Bartschat S."/>
            <person name="Kehr S."/>
            <person name="Marz M."/>
            <person name="Stadler P.F."/>
            <person name="Smith J."/>
            <person name="Kraus R.H."/>
            <person name="Zhao Y."/>
            <person name="Ren L."/>
            <person name="Fei J."/>
            <person name="Morisson M."/>
            <person name="Kaiser P."/>
            <person name="Griffin D.K."/>
            <person name="Rao M."/>
            <person name="Pitel F."/>
            <person name="Wang J."/>
            <person name="Li N."/>
        </authorList>
    </citation>
    <scope>NUCLEOTIDE SEQUENCE [LARGE SCALE GENOMIC DNA]</scope>
</reference>
<keyword evidence="4" id="KW-1185">Reference proteome</keyword>
<dbReference type="SUPFAM" id="SSF50199">
    <property type="entry name" value="Staphylococcal nuclease"/>
    <property type="match status" value="1"/>
</dbReference>
<evidence type="ECO:0000313" key="3">
    <source>
        <dbReference type="EMBL" id="EOA94182.1"/>
    </source>
</evidence>
<dbReference type="SMART" id="SM00318">
    <property type="entry name" value="SNc"/>
    <property type="match status" value="1"/>
</dbReference>
<dbReference type="Gene3D" id="2.40.50.90">
    <property type="match status" value="1"/>
</dbReference>
<dbReference type="GO" id="GO:0005829">
    <property type="term" value="C:cytosol"/>
    <property type="evidence" value="ECO:0007669"/>
    <property type="project" value="TreeGrafter"/>
</dbReference>
<evidence type="ECO:0000259" key="2">
    <source>
        <dbReference type="SMART" id="SM00318"/>
    </source>
</evidence>
<feature type="domain" description="TNase-like" evidence="2">
    <location>
        <begin position="299"/>
        <end position="406"/>
    </location>
</feature>
<accession>R0L1M4</accession>
<dbReference type="GO" id="GO:0004518">
    <property type="term" value="F:nuclease activity"/>
    <property type="evidence" value="ECO:0007669"/>
    <property type="project" value="TreeGrafter"/>
</dbReference>
<name>R0L1M4_ANAPL</name>
<evidence type="ECO:0000256" key="1">
    <source>
        <dbReference type="SAM" id="SignalP"/>
    </source>
</evidence>
<dbReference type="InterPro" id="IPR035437">
    <property type="entry name" value="SNase_OB-fold_sf"/>
</dbReference>
<dbReference type="InterPro" id="IPR016071">
    <property type="entry name" value="Staphylococal_nuclease_OB-fold"/>
</dbReference>
<dbReference type="PANTHER" id="PTHR12302:SF2">
    <property type="entry name" value="STAPHYLOCOCCAL NUCLEASE DOMAIN-CONTAINING PROTEIN 1"/>
    <property type="match status" value="1"/>
</dbReference>
<gene>
    <name evidence="3" type="ORF">Anapl_17569</name>
</gene>
<dbReference type="GO" id="GO:0006402">
    <property type="term" value="P:mRNA catabolic process"/>
    <property type="evidence" value="ECO:0007669"/>
    <property type="project" value="TreeGrafter"/>
</dbReference>
<feature type="signal peptide" evidence="1">
    <location>
        <begin position="1"/>
        <end position="21"/>
    </location>
</feature>
<dbReference type="PANTHER" id="PTHR12302">
    <property type="entry name" value="EBNA2 BINDING PROTEIN P100"/>
    <property type="match status" value="1"/>
</dbReference>
<dbReference type="Proteomes" id="UP000296049">
    <property type="component" value="Unassembled WGS sequence"/>
</dbReference>
<dbReference type="AlphaFoldDB" id="R0L1M4"/>
<protein>
    <submittedName>
        <fullName evidence="3">Nuclease domain-containing protein 1</fullName>
    </submittedName>
</protein>
<organism evidence="3 4">
    <name type="scientific">Anas platyrhynchos</name>
    <name type="common">Mallard</name>
    <name type="synonym">Anas boschas</name>
    <dbReference type="NCBI Taxonomy" id="8839"/>
    <lineage>
        <taxon>Eukaryota</taxon>
        <taxon>Metazoa</taxon>
        <taxon>Chordata</taxon>
        <taxon>Craniata</taxon>
        <taxon>Vertebrata</taxon>
        <taxon>Euteleostomi</taxon>
        <taxon>Archelosauria</taxon>
        <taxon>Archosauria</taxon>
        <taxon>Dinosauria</taxon>
        <taxon>Saurischia</taxon>
        <taxon>Theropoda</taxon>
        <taxon>Coelurosauria</taxon>
        <taxon>Aves</taxon>
        <taxon>Neognathae</taxon>
        <taxon>Galloanserae</taxon>
        <taxon>Anseriformes</taxon>
        <taxon>Anatidae</taxon>
        <taxon>Anatinae</taxon>
        <taxon>Anas</taxon>
    </lineage>
</organism>
<proteinExistence type="predicted"/>